<name>A0A061SDJ9_9CHLO</name>
<dbReference type="AlphaFoldDB" id="A0A061SDJ9"/>
<organism evidence="2">
    <name type="scientific">Tetraselmis sp. GSL018</name>
    <dbReference type="NCBI Taxonomy" id="582737"/>
    <lineage>
        <taxon>Eukaryota</taxon>
        <taxon>Viridiplantae</taxon>
        <taxon>Chlorophyta</taxon>
        <taxon>core chlorophytes</taxon>
        <taxon>Chlorodendrophyceae</taxon>
        <taxon>Chlorodendrales</taxon>
        <taxon>Chlorodendraceae</taxon>
        <taxon>Tetraselmis</taxon>
    </lineage>
</organism>
<reference evidence="2" key="1">
    <citation type="submission" date="2014-05" db="EMBL/GenBank/DDBJ databases">
        <title>The transcriptome of the halophilic microalga Tetraselmis sp. GSL018 isolated from the Great Salt Lake, Utah.</title>
        <authorList>
            <person name="Jinkerson R.E."/>
            <person name="D'Adamo S."/>
            <person name="Posewitz M.C."/>
        </authorList>
    </citation>
    <scope>NUCLEOTIDE SEQUENCE</scope>
    <source>
        <strain evidence="2">GSL018</strain>
    </source>
</reference>
<feature type="transmembrane region" description="Helical" evidence="1">
    <location>
        <begin position="115"/>
        <end position="131"/>
    </location>
</feature>
<evidence type="ECO:0000313" key="2">
    <source>
        <dbReference type="EMBL" id="JAC80945.1"/>
    </source>
</evidence>
<keyword evidence="1" id="KW-1133">Transmembrane helix</keyword>
<sequence>MNLCLSKSLNATLPRKSSGNPARLPASQMLGYPIVQRGFKFSSCELGGLFRLKVCSAQTAVLGSASSPRRCVTKMGLPIPVIGFLFTPFTVALLYFAAAVRFWAGYKATSFSNTLQTKVMLTALWPVLVVTSPKFRENFKKALTDP</sequence>
<feature type="transmembrane region" description="Helical" evidence="1">
    <location>
        <begin position="79"/>
        <end position="103"/>
    </location>
</feature>
<proteinExistence type="predicted"/>
<dbReference type="EMBL" id="GBEZ01004258">
    <property type="protein sequence ID" value="JAC80945.1"/>
    <property type="molecule type" value="Transcribed_RNA"/>
</dbReference>
<gene>
    <name evidence="2" type="ORF">TSPGSL018_9038</name>
</gene>
<protein>
    <submittedName>
        <fullName evidence="2">Uncharacterized protein</fullName>
    </submittedName>
</protein>
<evidence type="ECO:0000256" key="1">
    <source>
        <dbReference type="SAM" id="Phobius"/>
    </source>
</evidence>
<accession>A0A061SDJ9</accession>
<keyword evidence="1" id="KW-0812">Transmembrane</keyword>
<keyword evidence="1" id="KW-0472">Membrane</keyword>